<comment type="similarity">
    <text evidence="4">Belongs to the flavin oxidoreductase frp family.</text>
</comment>
<evidence type="ECO:0000256" key="1">
    <source>
        <dbReference type="ARBA" id="ARBA00022630"/>
    </source>
</evidence>
<comment type="caution">
    <text evidence="6">The sequence shown here is derived from an EMBL/GenBank/DDBJ whole genome shotgun (WGS) entry which is preliminary data.</text>
</comment>
<name>A0ABS6MTR8_9GAMM</name>
<evidence type="ECO:0000313" key="7">
    <source>
        <dbReference type="Proteomes" id="UP000813068"/>
    </source>
</evidence>
<dbReference type="Proteomes" id="UP000813068">
    <property type="component" value="Unassembled WGS sequence"/>
</dbReference>
<sequence>MSATNSRLWQQRYRDHAPEQGAFAADEVIATLLEHRSVRAYLDRPLPAGTLETLLAAAQSAASSSNLQVWSLLAVEDPQRKARLAELANGQAHIRQAPLFLVWLADFSRIQRQAERHDIDLQALPYLDSFLMGAIDAALAAQNAVTAAESLGLGTVYIGALRNNLQAVVDELRLPPLVYPVFGLCVGYPDADKPAQVKPRLPQSLILHRETYAVHPEEQRLIDDYDRTLIEFYAEQGQQSPGWSRQSLERLRTVAILHGRERLAAAVKAQGFPLR</sequence>
<keyword evidence="1 4" id="KW-0285">Flavoprotein</keyword>
<evidence type="ECO:0000313" key="6">
    <source>
        <dbReference type="EMBL" id="MBV2132200.1"/>
    </source>
</evidence>
<keyword evidence="3 4" id="KW-0560">Oxidoreductase</keyword>
<proteinExistence type="inferred from homology"/>
<dbReference type="RefSeq" id="WP_217680112.1">
    <property type="nucleotide sequence ID" value="NZ_JAHRGL010000013.1"/>
</dbReference>
<evidence type="ECO:0000256" key="4">
    <source>
        <dbReference type="PIRNR" id="PIRNR005426"/>
    </source>
</evidence>
<feature type="domain" description="Nitroreductase" evidence="5">
    <location>
        <begin position="34"/>
        <end position="188"/>
    </location>
</feature>
<evidence type="ECO:0000256" key="2">
    <source>
        <dbReference type="ARBA" id="ARBA00022643"/>
    </source>
</evidence>
<gene>
    <name evidence="6" type="ORF">KRX52_05230</name>
</gene>
<dbReference type="Pfam" id="PF00881">
    <property type="entry name" value="Nitroreductase"/>
    <property type="match status" value="1"/>
</dbReference>
<dbReference type="PANTHER" id="PTHR43425">
    <property type="entry name" value="OXYGEN-INSENSITIVE NADPH NITROREDUCTASE"/>
    <property type="match status" value="1"/>
</dbReference>
<dbReference type="PANTHER" id="PTHR43425:SF2">
    <property type="entry name" value="OXYGEN-INSENSITIVE NADPH NITROREDUCTASE"/>
    <property type="match status" value="1"/>
</dbReference>
<keyword evidence="2 4" id="KW-0288">FMN</keyword>
<dbReference type="PIRSF" id="PIRSF005426">
    <property type="entry name" value="Frp"/>
    <property type="match status" value="1"/>
</dbReference>
<dbReference type="InterPro" id="IPR029479">
    <property type="entry name" value="Nitroreductase"/>
</dbReference>
<evidence type="ECO:0000256" key="3">
    <source>
        <dbReference type="ARBA" id="ARBA00023002"/>
    </source>
</evidence>
<evidence type="ECO:0000259" key="5">
    <source>
        <dbReference type="Pfam" id="PF00881"/>
    </source>
</evidence>
<dbReference type="EMBL" id="JAHRGL010000013">
    <property type="protein sequence ID" value="MBV2132200.1"/>
    <property type="molecule type" value="Genomic_DNA"/>
</dbReference>
<dbReference type="CDD" id="cd02146">
    <property type="entry name" value="NfsA-like"/>
    <property type="match status" value="1"/>
</dbReference>
<organism evidence="6 7">
    <name type="scientific">Geopseudomonas aromaticivorans</name>
    <dbReference type="NCBI Taxonomy" id="2849492"/>
    <lineage>
        <taxon>Bacteria</taxon>
        <taxon>Pseudomonadati</taxon>
        <taxon>Pseudomonadota</taxon>
        <taxon>Gammaproteobacteria</taxon>
        <taxon>Pseudomonadales</taxon>
        <taxon>Pseudomonadaceae</taxon>
        <taxon>Geopseudomonas</taxon>
    </lineage>
</organism>
<keyword evidence="7" id="KW-1185">Reference proteome</keyword>
<accession>A0ABS6MTR8</accession>
<reference evidence="6 7" key="1">
    <citation type="submission" date="2021-06" db="EMBL/GenBank/DDBJ databases">
        <title>Differences between aerobic and microaerobic xylene degrading microbial communities.</title>
        <authorList>
            <person name="Banerjee S."/>
            <person name="Tancsics A."/>
        </authorList>
    </citation>
    <scope>NUCLEOTIDE SEQUENCE [LARGE SCALE GENOMIC DNA]</scope>
    <source>
        <strain evidence="6 7">MAP12</strain>
    </source>
</reference>
<keyword evidence="4" id="KW-0521">NADP</keyword>
<protein>
    <submittedName>
        <fullName evidence="6">NADPH-dependent oxidoreductase</fullName>
    </submittedName>
</protein>
<dbReference type="InterPro" id="IPR016446">
    <property type="entry name" value="Flavin_OxRdtase_Frp"/>
</dbReference>